<evidence type="ECO:0000259" key="4">
    <source>
        <dbReference type="SMART" id="SM00382"/>
    </source>
</evidence>
<sequence length="252" mass="28915">MSLNKMLMEAYLKKLKMPQAAKTYESLAREAADNNLDYEEYLLCVLEQEVHQRENNRIQRGIRQAGFPVIKTIESFDFLAIPSLNKPRVLKLMQGEYIRKRENILLIGNSGVGKTHIAIALGYEACRQGMRVKFYTAAGLINELLAAQQEYRLNRLEKQWLAPHLVILDELGYVPFSKIGAELLFQFCSSRYERGSLIITTNLEFPKWTEVLGDEQMTAASLDRLTHNAHILNIDGESYRFKQALSKQTNVD</sequence>
<dbReference type="InterPro" id="IPR047661">
    <property type="entry name" value="IstB"/>
</dbReference>
<dbReference type="Proteomes" id="UP000070456">
    <property type="component" value="Unassembled WGS sequence"/>
</dbReference>
<evidence type="ECO:0000256" key="3">
    <source>
        <dbReference type="ARBA" id="ARBA00022840"/>
    </source>
</evidence>
<reference evidence="5 6" key="1">
    <citation type="submission" date="2015-12" db="EMBL/GenBank/DDBJ databases">
        <title>Draft genome sequence of the thermoanaerobe Thermotalea metallivorans, an isolate from the runoff channel of the Great Artesian Basin, Australia.</title>
        <authorList>
            <person name="Patel B.K."/>
        </authorList>
    </citation>
    <scope>NUCLEOTIDE SEQUENCE [LARGE SCALE GENOMIC DNA]</scope>
    <source>
        <strain evidence="5 6">B2-1</strain>
    </source>
</reference>
<dbReference type="PANTHER" id="PTHR30050:SF4">
    <property type="entry name" value="ATP-BINDING PROTEIN RV3427C IN INSERTION SEQUENCE-RELATED"/>
    <property type="match status" value="1"/>
</dbReference>
<comment type="similarity">
    <text evidence="1">Belongs to the IS21/IS1162 putative ATP-binding protein family.</text>
</comment>
<name>A0A140LCG0_9FIRM</name>
<dbReference type="InterPro" id="IPR028350">
    <property type="entry name" value="DNAC/IstB-like"/>
</dbReference>
<dbReference type="Gene3D" id="3.40.50.300">
    <property type="entry name" value="P-loop containing nucleotide triphosphate hydrolases"/>
    <property type="match status" value="1"/>
</dbReference>
<comment type="caution">
    <text evidence="5">The sequence shown here is derived from an EMBL/GenBank/DDBJ whole genome shotgun (WGS) entry which is preliminary data.</text>
</comment>
<keyword evidence="2" id="KW-0547">Nucleotide-binding</keyword>
<dbReference type="InterPro" id="IPR003593">
    <property type="entry name" value="AAA+_ATPase"/>
</dbReference>
<dbReference type="RefSeq" id="WP_068554222.1">
    <property type="nucleotide sequence ID" value="NZ_LOEE01000006.1"/>
</dbReference>
<protein>
    <recommendedName>
        <fullName evidence="4">AAA+ ATPase domain-containing protein</fullName>
    </recommendedName>
</protein>
<evidence type="ECO:0000256" key="1">
    <source>
        <dbReference type="ARBA" id="ARBA00008059"/>
    </source>
</evidence>
<keyword evidence="3" id="KW-0067">ATP-binding</keyword>
<dbReference type="Pfam" id="PF01695">
    <property type="entry name" value="IstB_IS21"/>
    <property type="match status" value="1"/>
</dbReference>
<dbReference type="CDD" id="cd00009">
    <property type="entry name" value="AAA"/>
    <property type="match status" value="1"/>
</dbReference>
<gene>
    <name evidence="5" type="ORF">AN619_02100</name>
</gene>
<evidence type="ECO:0000313" key="6">
    <source>
        <dbReference type="Proteomes" id="UP000070456"/>
    </source>
</evidence>
<dbReference type="STRING" id="520762.AN619_02100"/>
<dbReference type="PANTHER" id="PTHR30050">
    <property type="entry name" value="CHROMOSOMAL REPLICATION INITIATOR PROTEIN DNAA"/>
    <property type="match status" value="1"/>
</dbReference>
<feature type="domain" description="AAA+ ATPase" evidence="4">
    <location>
        <begin position="100"/>
        <end position="235"/>
    </location>
</feature>
<dbReference type="GO" id="GO:0005524">
    <property type="term" value="F:ATP binding"/>
    <property type="evidence" value="ECO:0007669"/>
    <property type="project" value="UniProtKB-KW"/>
</dbReference>
<dbReference type="OrthoDB" id="9776217at2"/>
<dbReference type="EMBL" id="LOEE01000006">
    <property type="protein sequence ID" value="KXG78235.1"/>
    <property type="molecule type" value="Genomic_DNA"/>
</dbReference>
<accession>A0A140LCG0</accession>
<dbReference type="SMART" id="SM00382">
    <property type="entry name" value="AAA"/>
    <property type="match status" value="1"/>
</dbReference>
<evidence type="ECO:0000313" key="5">
    <source>
        <dbReference type="EMBL" id="KXG78235.1"/>
    </source>
</evidence>
<proteinExistence type="inferred from homology"/>
<organism evidence="5 6">
    <name type="scientific">Thermotalea metallivorans</name>
    <dbReference type="NCBI Taxonomy" id="520762"/>
    <lineage>
        <taxon>Bacteria</taxon>
        <taxon>Bacillati</taxon>
        <taxon>Bacillota</taxon>
        <taxon>Clostridia</taxon>
        <taxon>Peptostreptococcales</taxon>
        <taxon>Thermotaleaceae</taxon>
        <taxon>Thermotalea</taxon>
    </lineage>
</organism>
<dbReference type="NCBIfam" id="NF038214">
    <property type="entry name" value="IS21_help_AAA"/>
    <property type="match status" value="1"/>
</dbReference>
<evidence type="ECO:0000256" key="2">
    <source>
        <dbReference type="ARBA" id="ARBA00022741"/>
    </source>
</evidence>
<dbReference type="InterPro" id="IPR027417">
    <property type="entry name" value="P-loop_NTPase"/>
</dbReference>
<dbReference type="PIRSF" id="PIRSF003073">
    <property type="entry name" value="DNAC_TnpB_IstB"/>
    <property type="match status" value="1"/>
</dbReference>
<dbReference type="InterPro" id="IPR002611">
    <property type="entry name" value="IstB_ATP-bd"/>
</dbReference>
<dbReference type="SUPFAM" id="SSF52540">
    <property type="entry name" value="P-loop containing nucleoside triphosphate hydrolases"/>
    <property type="match status" value="1"/>
</dbReference>
<dbReference type="AlphaFoldDB" id="A0A140LCG0"/>
<dbReference type="GO" id="GO:0006260">
    <property type="term" value="P:DNA replication"/>
    <property type="evidence" value="ECO:0007669"/>
    <property type="project" value="TreeGrafter"/>
</dbReference>
<keyword evidence="6" id="KW-1185">Reference proteome</keyword>
<dbReference type="PATRIC" id="fig|520762.4.peg.242"/>